<reference evidence="1 2" key="1">
    <citation type="submission" date="2017-02" db="EMBL/GenBank/DDBJ databases">
        <title>Draft genome sequence of Haemophilus felis CCUG 31170 type strain.</title>
        <authorList>
            <person name="Engstrom-Jakobsson H."/>
            <person name="Salva-Serra F."/>
            <person name="Thorell K."/>
            <person name="Gonzales-Siles L."/>
            <person name="Karlsson R."/>
            <person name="Boulund F."/>
            <person name="Engstrand L."/>
            <person name="Kristiansson E."/>
            <person name="Moore E."/>
        </authorList>
    </citation>
    <scope>NUCLEOTIDE SEQUENCE [LARGE SCALE GENOMIC DNA]</scope>
    <source>
        <strain evidence="1 2">CCUG 31170</strain>
    </source>
</reference>
<dbReference type="AlphaFoldDB" id="A0A1T0B255"/>
<evidence type="ECO:0000313" key="1">
    <source>
        <dbReference type="EMBL" id="OOS04164.1"/>
    </source>
</evidence>
<keyword evidence="2" id="KW-1185">Reference proteome</keyword>
<name>A0A1T0B255_9PAST</name>
<dbReference type="STRING" id="123822.B0188_05745"/>
<proteinExistence type="predicted"/>
<organism evidence="1 2">
    <name type="scientific">[Haemophilus] felis</name>
    <dbReference type="NCBI Taxonomy" id="123822"/>
    <lineage>
        <taxon>Bacteria</taxon>
        <taxon>Pseudomonadati</taxon>
        <taxon>Pseudomonadota</taxon>
        <taxon>Gammaproteobacteria</taxon>
        <taxon>Pasteurellales</taxon>
        <taxon>Pasteurellaceae</taxon>
    </lineage>
</organism>
<accession>A0A1T0B255</accession>
<sequence length="124" mass="14086">MSLINQRGRLHSSRFKQVVSVKRLSGEHSAQGFEAVYSEPEQVVAVVIPTTPNDVQLLPEGERFLPSMKFFTEKPLSIGDLIAFRERDYRIVSFGDWGDYGYYYHIGVRHSATAKVDSEGFEIT</sequence>
<gene>
    <name evidence="1" type="ORF">B0188_05745</name>
</gene>
<dbReference type="OrthoDB" id="6463513at2"/>
<protein>
    <submittedName>
        <fullName evidence="1">Uncharacterized protein</fullName>
    </submittedName>
</protein>
<evidence type="ECO:0000313" key="2">
    <source>
        <dbReference type="Proteomes" id="UP000190023"/>
    </source>
</evidence>
<comment type="caution">
    <text evidence="1">The sequence shown here is derived from an EMBL/GenBank/DDBJ whole genome shotgun (WGS) entry which is preliminary data.</text>
</comment>
<dbReference type="Proteomes" id="UP000190023">
    <property type="component" value="Unassembled WGS sequence"/>
</dbReference>
<dbReference type="EMBL" id="MUYB01000021">
    <property type="protein sequence ID" value="OOS04164.1"/>
    <property type="molecule type" value="Genomic_DNA"/>
</dbReference>